<dbReference type="Proteomes" id="UP000672602">
    <property type="component" value="Unassembled WGS sequence"/>
</dbReference>
<name>A0A8J7RYQ8_9PROT</name>
<reference evidence="1" key="1">
    <citation type="submission" date="2021-04" db="EMBL/GenBank/DDBJ databases">
        <authorList>
            <person name="Zhang D.-C."/>
        </authorList>
    </citation>
    <scope>NUCLEOTIDE SEQUENCE</scope>
    <source>
        <strain evidence="1">CGMCC 1.15697</strain>
    </source>
</reference>
<proteinExistence type="predicted"/>
<sequence>MSDDLIFCGRNRVDKLEVLTDQHDTVARAAASAGPKAIPAVPGGGARRGLWRRHLWRRHLRRRGH</sequence>
<gene>
    <name evidence="1" type="ORF">KAJ83_08495</name>
</gene>
<organism evidence="1 2">
    <name type="scientific">Marivibrio halodurans</name>
    <dbReference type="NCBI Taxonomy" id="2039722"/>
    <lineage>
        <taxon>Bacteria</taxon>
        <taxon>Pseudomonadati</taxon>
        <taxon>Pseudomonadota</taxon>
        <taxon>Alphaproteobacteria</taxon>
        <taxon>Rhodospirillales</taxon>
        <taxon>Rhodospirillaceae</taxon>
        <taxon>Marivibrio</taxon>
    </lineage>
</organism>
<dbReference type="AlphaFoldDB" id="A0A8J7RYQ8"/>
<keyword evidence="2" id="KW-1185">Reference proteome</keyword>
<comment type="caution">
    <text evidence="1">The sequence shown here is derived from an EMBL/GenBank/DDBJ whole genome shotgun (WGS) entry which is preliminary data.</text>
</comment>
<accession>A0A8J7RYQ8</accession>
<dbReference type="EMBL" id="JAGMWN010000003">
    <property type="protein sequence ID" value="MBP5857045.1"/>
    <property type="molecule type" value="Genomic_DNA"/>
</dbReference>
<dbReference type="RefSeq" id="WP_210681610.1">
    <property type="nucleotide sequence ID" value="NZ_JAGMWN010000003.1"/>
</dbReference>
<evidence type="ECO:0000313" key="2">
    <source>
        <dbReference type="Proteomes" id="UP000672602"/>
    </source>
</evidence>
<evidence type="ECO:0000313" key="1">
    <source>
        <dbReference type="EMBL" id="MBP5857045.1"/>
    </source>
</evidence>
<protein>
    <submittedName>
        <fullName evidence="1">Uncharacterized protein</fullName>
    </submittedName>
</protein>